<dbReference type="GO" id="GO:0019441">
    <property type="term" value="P:L-tryptophan catabolic process to kynurenine"/>
    <property type="evidence" value="ECO:0007669"/>
    <property type="project" value="InterPro"/>
</dbReference>
<sequence length="70" mass="8085">MLFWSGIDYLPVAAYDRLIPSHLVFLENRDIIHVEGLKLEDIEAVIYNVHCLPLRLLGAKRSPIRCILIK</sequence>
<comment type="similarity">
    <text evidence="2">Belongs to the Cyclase 1 superfamily.</text>
</comment>
<comment type="subcellular location">
    <subcellularLocation>
        <location evidence="1">Secreted</location>
        <location evidence="1">Extracellular space</location>
        <location evidence="1">Extracellular matrix</location>
    </subcellularLocation>
</comment>
<evidence type="ECO:0000256" key="3">
    <source>
        <dbReference type="ARBA" id="ARBA00022530"/>
    </source>
</evidence>
<dbReference type="EMBL" id="MNCJ02000328">
    <property type="protein sequence ID" value="KAF5774384.1"/>
    <property type="molecule type" value="Genomic_DNA"/>
</dbReference>
<evidence type="ECO:0000313" key="5">
    <source>
        <dbReference type="Proteomes" id="UP000215914"/>
    </source>
</evidence>
<dbReference type="SUPFAM" id="SSF102198">
    <property type="entry name" value="Putative cyclase"/>
    <property type="match status" value="1"/>
</dbReference>
<dbReference type="PANTHER" id="PTHR31118:SF12">
    <property type="entry name" value="CYCLASE-LIKE PROTEIN 2"/>
    <property type="match status" value="1"/>
</dbReference>
<dbReference type="InterPro" id="IPR037175">
    <property type="entry name" value="KFase_sf"/>
</dbReference>
<dbReference type="PANTHER" id="PTHR31118">
    <property type="entry name" value="CYCLASE-LIKE PROTEIN 2"/>
    <property type="match status" value="1"/>
</dbReference>
<reference evidence="4" key="1">
    <citation type="journal article" date="2017" name="Nature">
        <title>The sunflower genome provides insights into oil metabolism, flowering and Asterid evolution.</title>
        <authorList>
            <person name="Badouin H."/>
            <person name="Gouzy J."/>
            <person name="Grassa C.J."/>
            <person name="Murat F."/>
            <person name="Staton S.E."/>
            <person name="Cottret L."/>
            <person name="Lelandais-Briere C."/>
            <person name="Owens G.L."/>
            <person name="Carrere S."/>
            <person name="Mayjonade B."/>
            <person name="Legrand L."/>
            <person name="Gill N."/>
            <person name="Kane N.C."/>
            <person name="Bowers J.E."/>
            <person name="Hubner S."/>
            <person name="Bellec A."/>
            <person name="Berard A."/>
            <person name="Berges H."/>
            <person name="Blanchet N."/>
            <person name="Boniface M.C."/>
            <person name="Brunel D."/>
            <person name="Catrice O."/>
            <person name="Chaidir N."/>
            <person name="Claudel C."/>
            <person name="Donnadieu C."/>
            <person name="Faraut T."/>
            <person name="Fievet G."/>
            <person name="Helmstetter N."/>
            <person name="King M."/>
            <person name="Knapp S.J."/>
            <person name="Lai Z."/>
            <person name="Le Paslier M.C."/>
            <person name="Lippi Y."/>
            <person name="Lorenzon L."/>
            <person name="Mandel J.R."/>
            <person name="Marage G."/>
            <person name="Marchand G."/>
            <person name="Marquand E."/>
            <person name="Bret-Mestries E."/>
            <person name="Morien E."/>
            <person name="Nambeesan S."/>
            <person name="Nguyen T."/>
            <person name="Pegot-Espagnet P."/>
            <person name="Pouilly N."/>
            <person name="Raftis F."/>
            <person name="Sallet E."/>
            <person name="Schiex T."/>
            <person name="Thomas J."/>
            <person name="Vandecasteele C."/>
            <person name="Vares D."/>
            <person name="Vear F."/>
            <person name="Vautrin S."/>
            <person name="Crespi M."/>
            <person name="Mangin B."/>
            <person name="Burke J.M."/>
            <person name="Salse J."/>
            <person name="Munos S."/>
            <person name="Vincourt P."/>
            <person name="Rieseberg L.H."/>
            <person name="Langlade N.B."/>
        </authorList>
    </citation>
    <scope>NUCLEOTIDE SEQUENCE</scope>
    <source>
        <tissue evidence="4">Leaves</tissue>
    </source>
</reference>
<accession>A0A9K3HDD2</accession>
<dbReference type="Gene3D" id="3.50.30.50">
    <property type="entry name" value="Putative cyclase"/>
    <property type="match status" value="1"/>
</dbReference>
<dbReference type="AlphaFoldDB" id="A0A9K3HDD2"/>
<dbReference type="GO" id="GO:0004061">
    <property type="term" value="F:arylformamidase activity"/>
    <property type="evidence" value="ECO:0007669"/>
    <property type="project" value="InterPro"/>
</dbReference>
<name>A0A9K3HDD2_HELAN</name>
<evidence type="ECO:0000256" key="2">
    <source>
        <dbReference type="ARBA" id="ARBA00007865"/>
    </source>
</evidence>
<evidence type="ECO:0000313" key="4">
    <source>
        <dbReference type="EMBL" id="KAF5774384.1"/>
    </source>
</evidence>
<dbReference type="Gramene" id="mRNA:HanXRQr2_Chr13g0599721">
    <property type="protein sequence ID" value="mRNA:HanXRQr2_Chr13g0599721"/>
    <property type="gene ID" value="HanXRQr2_Chr13g0599721"/>
</dbReference>
<reference evidence="4" key="2">
    <citation type="submission" date="2020-06" db="EMBL/GenBank/DDBJ databases">
        <title>Helianthus annuus Genome sequencing and assembly Release 2.</title>
        <authorList>
            <person name="Gouzy J."/>
            <person name="Langlade N."/>
            <person name="Munos S."/>
        </authorList>
    </citation>
    <scope>NUCLEOTIDE SEQUENCE</scope>
    <source>
        <tissue evidence="4">Leaves</tissue>
    </source>
</reference>
<comment type="caution">
    <text evidence="4">The sequence shown here is derived from an EMBL/GenBank/DDBJ whole genome shotgun (WGS) entry which is preliminary data.</text>
</comment>
<dbReference type="Proteomes" id="UP000215914">
    <property type="component" value="Unassembled WGS sequence"/>
</dbReference>
<keyword evidence="5" id="KW-1185">Reference proteome</keyword>
<evidence type="ECO:0000256" key="1">
    <source>
        <dbReference type="ARBA" id="ARBA00004498"/>
    </source>
</evidence>
<proteinExistence type="inferred from homology"/>
<dbReference type="InterPro" id="IPR007325">
    <property type="entry name" value="KFase/CYL"/>
</dbReference>
<keyword evidence="3" id="KW-0272">Extracellular matrix</keyword>
<protein>
    <submittedName>
        <fullName evidence="4">Kynurenine formamidase superfamily</fullName>
    </submittedName>
</protein>
<keyword evidence="3" id="KW-0964">Secreted</keyword>
<organism evidence="4 5">
    <name type="scientific">Helianthus annuus</name>
    <name type="common">Common sunflower</name>
    <dbReference type="NCBI Taxonomy" id="4232"/>
    <lineage>
        <taxon>Eukaryota</taxon>
        <taxon>Viridiplantae</taxon>
        <taxon>Streptophyta</taxon>
        <taxon>Embryophyta</taxon>
        <taxon>Tracheophyta</taxon>
        <taxon>Spermatophyta</taxon>
        <taxon>Magnoliopsida</taxon>
        <taxon>eudicotyledons</taxon>
        <taxon>Gunneridae</taxon>
        <taxon>Pentapetalae</taxon>
        <taxon>asterids</taxon>
        <taxon>campanulids</taxon>
        <taxon>Asterales</taxon>
        <taxon>Asteraceae</taxon>
        <taxon>Asteroideae</taxon>
        <taxon>Heliantheae alliance</taxon>
        <taxon>Heliantheae</taxon>
        <taxon>Helianthus</taxon>
    </lineage>
</organism>
<gene>
    <name evidence="4" type="ORF">HanXRQr2_Chr13g0599721</name>
</gene>